<proteinExistence type="predicted"/>
<comment type="caution">
    <text evidence="5">The sequence shown here is derived from an EMBL/GenBank/DDBJ whole genome shotgun (WGS) entry which is preliminary data.</text>
</comment>
<dbReference type="GO" id="GO:0043720">
    <property type="term" value="F:3-keto-5-aminohexanoate cleavage activity"/>
    <property type="evidence" value="ECO:0007669"/>
    <property type="project" value="InterPro"/>
</dbReference>
<organism evidence="5 6">
    <name type="scientific">Pseudoalteromonas fuliginea</name>
    <dbReference type="NCBI Taxonomy" id="1872678"/>
    <lineage>
        <taxon>Bacteria</taxon>
        <taxon>Pseudomonadati</taxon>
        <taxon>Pseudomonadota</taxon>
        <taxon>Gammaproteobacteria</taxon>
        <taxon>Alteromonadales</taxon>
        <taxon>Pseudoalteromonadaceae</taxon>
        <taxon>Pseudoalteromonas</taxon>
    </lineage>
</organism>
<dbReference type="RefSeq" id="WP_149613232.1">
    <property type="nucleotide sequence ID" value="NZ_SEUK01000026.1"/>
</dbReference>
<dbReference type="GO" id="GO:0046872">
    <property type="term" value="F:metal ion binding"/>
    <property type="evidence" value="ECO:0007669"/>
    <property type="project" value="UniProtKB-KW"/>
</dbReference>
<accession>A0AB73BM07</accession>
<keyword evidence="3" id="KW-0479">Metal-binding</keyword>
<dbReference type="InterPro" id="IPR008567">
    <property type="entry name" value="BKACE"/>
</dbReference>
<dbReference type="Proteomes" id="UP000324162">
    <property type="component" value="Unassembled WGS sequence"/>
</dbReference>
<sequence>MINTPYIINLAPTGIVPKKDNTPLVPLSHNEIVDNILQCAEYGVQMFHIHARDANQQHSNDPEQYGRIIESIRKTTIGKQLVLCVTASGREDSSFESRSKVLELDGEMKPDMASLTLSSLNFINAASVNQPTVIRQLAEKMKQNGIKPEIEVFDLGMLNFLKVLIKEGLVEQTPYVNLLFGNISSAQSTPLEMALLLNELPSSCIKSIAGVGASQLKANSFGLLFADGVRVGLEDNIWFDENRTTLATNLVLVKRIIDLGDIMQRPLLPVNSLRNKLFG</sequence>
<evidence type="ECO:0000256" key="1">
    <source>
        <dbReference type="ARBA" id="ARBA00001947"/>
    </source>
</evidence>
<evidence type="ECO:0000256" key="3">
    <source>
        <dbReference type="ARBA" id="ARBA00022723"/>
    </source>
</evidence>
<dbReference type="Pfam" id="PF05853">
    <property type="entry name" value="BKACE"/>
    <property type="match status" value="1"/>
</dbReference>
<dbReference type="AlphaFoldDB" id="A0AB73BM07"/>
<reference evidence="5 6" key="1">
    <citation type="submission" date="2019-01" db="EMBL/GenBank/DDBJ databases">
        <title>Genome sequences of marine Pseudoalteromonas species.</title>
        <authorList>
            <person name="Boraston A.B."/>
            <person name="Hehemann J.-H."/>
            <person name="Vickers C.J."/>
            <person name="Salama-Alber O."/>
            <person name="Abe K."/>
            <person name="Hettle A.J."/>
        </authorList>
    </citation>
    <scope>NUCLEOTIDE SEQUENCE [LARGE SCALE GENOMIC DNA]</scope>
    <source>
        <strain evidence="5 6">PS42</strain>
    </source>
</reference>
<dbReference type="PANTHER" id="PTHR37418:SF2">
    <property type="entry name" value="3-KETO-5-AMINOHEXANOATE CLEAVAGE ENZYME"/>
    <property type="match status" value="1"/>
</dbReference>
<protein>
    <submittedName>
        <fullName evidence="5">3-keto-5-aminohexanoate cleavage protein</fullName>
    </submittedName>
</protein>
<evidence type="ECO:0000256" key="2">
    <source>
        <dbReference type="ARBA" id="ARBA00022679"/>
    </source>
</evidence>
<dbReference type="EMBL" id="SEUK01000026">
    <property type="protein sequence ID" value="KAA1166156.1"/>
    <property type="molecule type" value="Genomic_DNA"/>
</dbReference>
<name>A0AB73BM07_9GAMM</name>
<keyword evidence="2" id="KW-0808">Transferase</keyword>
<dbReference type="Gene3D" id="3.20.20.70">
    <property type="entry name" value="Aldolase class I"/>
    <property type="match status" value="1"/>
</dbReference>
<evidence type="ECO:0000313" key="5">
    <source>
        <dbReference type="EMBL" id="KAA1166156.1"/>
    </source>
</evidence>
<dbReference type="PANTHER" id="PTHR37418">
    <property type="entry name" value="3-KETO-5-AMINOHEXANOATE CLEAVAGE ENZYME-RELATED"/>
    <property type="match status" value="1"/>
</dbReference>
<keyword evidence="4" id="KW-0862">Zinc</keyword>
<comment type="cofactor">
    <cofactor evidence="1">
        <name>Zn(2+)</name>
        <dbReference type="ChEBI" id="CHEBI:29105"/>
    </cofactor>
</comment>
<evidence type="ECO:0000313" key="6">
    <source>
        <dbReference type="Proteomes" id="UP000324162"/>
    </source>
</evidence>
<dbReference type="InterPro" id="IPR013785">
    <property type="entry name" value="Aldolase_TIM"/>
</dbReference>
<evidence type="ECO:0000256" key="4">
    <source>
        <dbReference type="ARBA" id="ARBA00022833"/>
    </source>
</evidence>
<gene>
    <name evidence="5" type="ORF">EU508_00155</name>
</gene>